<organism evidence="2 3">
    <name type="scientific">Patella caerulea</name>
    <name type="common">Rayed Mediterranean limpet</name>
    <dbReference type="NCBI Taxonomy" id="87958"/>
    <lineage>
        <taxon>Eukaryota</taxon>
        <taxon>Metazoa</taxon>
        <taxon>Spiralia</taxon>
        <taxon>Lophotrochozoa</taxon>
        <taxon>Mollusca</taxon>
        <taxon>Gastropoda</taxon>
        <taxon>Patellogastropoda</taxon>
        <taxon>Patelloidea</taxon>
        <taxon>Patellidae</taxon>
        <taxon>Patella</taxon>
    </lineage>
</organism>
<keyword evidence="3" id="KW-1185">Reference proteome</keyword>
<dbReference type="EMBL" id="JAZGQO010000002">
    <property type="protein sequence ID" value="KAK6191241.1"/>
    <property type="molecule type" value="Genomic_DNA"/>
</dbReference>
<name>A0AAN8QEN8_PATCE</name>
<feature type="region of interest" description="Disordered" evidence="1">
    <location>
        <begin position="43"/>
        <end position="66"/>
    </location>
</feature>
<proteinExistence type="predicted"/>
<sequence>MVENQLSQLATQGEETTKVTHENACLNKLVLRLTEDTKVLSKENEALTQSSESKLNQTTSENNNLKNNILKLEEENDKLKLKFDQFETSDMDLNEAMNEITYLQNHLLTLQDKLNSVEKEEQKLAGVLQETEAKNESLRETKWRPKRSHK</sequence>
<dbReference type="Proteomes" id="UP001347796">
    <property type="component" value="Unassembled WGS sequence"/>
</dbReference>
<gene>
    <name evidence="2" type="ORF">SNE40_002977</name>
</gene>
<dbReference type="AlphaFoldDB" id="A0AAN8QEN8"/>
<evidence type="ECO:0000313" key="3">
    <source>
        <dbReference type="Proteomes" id="UP001347796"/>
    </source>
</evidence>
<feature type="compositionally biased region" description="Polar residues" evidence="1">
    <location>
        <begin position="46"/>
        <end position="60"/>
    </location>
</feature>
<feature type="compositionally biased region" description="Basic and acidic residues" evidence="1">
    <location>
        <begin position="131"/>
        <end position="143"/>
    </location>
</feature>
<accession>A0AAN8QEN8</accession>
<comment type="caution">
    <text evidence="2">The sequence shown here is derived from an EMBL/GenBank/DDBJ whole genome shotgun (WGS) entry which is preliminary data.</text>
</comment>
<feature type="region of interest" description="Disordered" evidence="1">
    <location>
        <begin position="128"/>
        <end position="150"/>
    </location>
</feature>
<protein>
    <submittedName>
        <fullName evidence="2">Uncharacterized protein</fullName>
    </submittedName>
</protein>
<reference evidence="2 3" key="1">
    <citation type="submission" date="2024-01" db="EMBL/GenBank/DDBJ databases">
        <title>The genome of the rayed Mediterranean limpet Patella caerulea (Linnaeus, 1758).</title>
        <authorList>
            <person name="Anh-Thu Weber A."/>
            <person name="Halstead-Nussloch G."/>
        </authorList>
    </citation>
    <scope>NUCLEOTIDE SEQUENCE [LARGE SCALE GENOMIC DNA]</scope>
    <source>
        <strain evidence="2">AATW-2023a</strain>
        <tissue evidence="2">Whole specimen</tissue>
    </source>
</reference>
<evidence type="ECO:0000313" key="2">
    <source>
        <dbReference type="EMBL" id="KAK6191241.1"/>
    </source>
</evidence>
<evidence type="ECO:0000256" key="1">
    <source>
        <dbReference type="SAM" id="MobiDB-lite"/>
    </source>
</evidence>